<evidence type="ECO:0000313" key="2">
    <source>
        <dbReference type="EMBL" id="RCN29267.1"/>
    </source>
</evidence>
<keyword evidence="1" id="KW-0808">Transferase</keyword>
<protein>
    <submittedName>
        <fullName evidence="2">Uncharacterized protein</fullName>
    </submittedName>
</protein>
<reference evidence="2 3" key="1">
    <citation type="submission" date="2014-10" db="EMBL/GenBank/DDBJ databases">
        <title>Draft genome of the hookworm Ancylostoma caninum.</title>
        <authorList>
            <person name="Mitreva M."/>
        </authorList>
    </citation>
    <scope>NUCLEOTIDE SEQUENCE [LARGE SCALE GENOMIC DNA]</scope>
    <source>
        <strain evidence="2 3">Baltimore</strain>
    </source>
</reference>
<sequence>MFNKRVAETLADRGHSVTMVLMQAMDDRAGNDIEFKENVKLYRVNGSIGVSRQELEEQQASIIFEDYSMFDRRVWKSMQQGMRLIEGSCRNIISNREFITWLQNEHFDLAFVNIPFRFVASPETELFREFIDPSFPNLIGLAKECPLVCLV</sequence>
<dbReference type="InterPro" id="IPR002213">
    <property type="entry name" value="UDP_glucos_trans"/>
</dbReference>
<name>A0A368FGG1_ANCCA</name>
<dbReference type="Proteomes" id="UP000252519">
    <property type="component" value="Unassembled WGS sequence"/>
</dbReference>
<dbReference type="AlphaFoldDB" id="A0A368FGG1"/>
<gene>
    <name evidence="2" type="ORF">ANCCAN_24977</name>
</gene>
<dbReference type="EMBL" id="JOJR01002047">
    <property type="protein sequence ID" value="RCN29267.1"/>
    <property type="molecule type" value="Genomic_DNA"/>
</dbReference>
<evidence type="ECO:0000313" key="3">
    <source>
        <dbReference type="Proteomes" id="UP000252519"/>
    </source>
</evidence>
<organism evidence="2 3">
    <name type="scientific">Ancylostoma caninum</name>
    <name type="common">Dog hookworm</name>
    <dbReference type="NCBI Taxonomy" id="29170"/>
    <lineage>
        <taxon>Eukaryota</taxon>
        <taxon>Metazoa</taxon>
        <taxon>Ecdysozoa</taxon>
        <taxon>Nematoda</taxon>
        <taxon>Chromadorea</taxon>
        <taxon>Rhabditida</taxon>
        <taxon>Rhabditina</taxon>
        <taxon>Rhabditomorpha</taxon>
        <taxon>Strongyloidea</taxon>
        <taxon>Ancylostomatidae</taxon>
        <taxon>Ancylostomatinae</taxon>
        <taxon>Ancylostoma</taxon>
    </lineage>
</organism>
<evidence type="ECO:0000256" key="1">
    <source>
        <dbReference type="ARBA" id="ARBA00022679"/>
    </source>
</evidence>
<dbReference type="OrthoDB" id="5835829at2759"/>
<comment type="caution">
    <text evidence="2">The sequence shown here is derived from an EMBL/GenBank/DDBJ whole genome shotgun (WGS) entry which is preliminary data.</text>
</comment>
<keyword evidence="3" id="KW-1185">Reference proteome</keyword>
<proteinExistence type="predicted"/>
<accession>A0A368FGG1</accession>
<dbReference type="GO" id="GO:0008194">
    <property type="term" value="F:UDP-glycosyltransferase activity"/>
    <property type="evidence" value="ECO:0007669"/>
    <property type="project" value="InterPro"/>
</dbReference>
<dbReference type="STRING" id="29170.A0A368FGG1"/>
<dbReference type="Pfam" id="PF00201">
    <property type="entry name" value="UDPGT"/>
    <property type="match status" value="1"/>
</dbReference>